<accession>A6HAH6</accession>
<feature type="compositionally biased region" description="Basic and acidic residues" evidence="1">
    <location>
        <begin position="1"/>
        <end position="15"/>
    </location>
</feature>
<dbReference type="EMBL" id="CH473947">
    <property type="protein sequence ID" value="EDM03031.1"/>
    <property type="molecule type" value="Genomic_DNA"/>
</dbReference>
<dbReference type="AlphaFoldDB" id="A6HAH6"/>
<evidence type="ECO:0000313" key="2">
    <source>
        <dbReference type="EMBL" id="EDM03031.1"/>
    </source>
</evidence>
<protein>
    <submittedName>
        <fullName evidence="2">RCG62124</fullName>
    </submittedName>
</protein>
<gene>
    <name evidence="2" type="ORF">rCG_62124</name>
</gene>
<proteinExistence type="predicted"/>
<feature type="non-terminal residue" evidence="2">
    <location>
        <position position="47"/>
    </location>
</feature>
<evidence type="ECO:0000256" key="1">
    <source>
        <dbReference type="SAM" id="MobiDB-lite"/>
    </source>
</evidence>
<dbReference type="Proteomes" id="UP000234681">
    <property type="component" value="Chromosome 6"/>
</dbReference>
<organism evidence="2 3">
    <name type="scientific">Rattus norvegicus</name>
    <name type="common">Rat</name>
    <dbReference type="NCBI Taxonomy" id="10116"/>
    <lineage>
        <taxon>Eukaryota</taxon>
        <taxon>Metazoa</taxon>
        <taxon>Chordata</taxon>
        <taxon>Craniata</taxon>
        <taxon>Vertebrata</taxon>
        <taxon>Euteleostomi</taxon>
        <taxon>Mammalia</taxon>
        <taxon>Eutheria</taxon>
        <taxon>Euarchontoglires</taxon>
        <taxon>Glires</taxon>
        <taxon>Rodentia</taxon>
        <taxon>Myomorpha</taxon>
        <taxon>Muroidea</taxon>
        <taxon>Muridae</taxon>
        <taxon>Murinae</taxon>
        <taxon>Rattus</taxon>
    </lineage>
</organism>
<evidence type="ECO:0000313" key="3">
    <source>
        <dbReference type="Proteomes" id="UP000234681"/>
    </source>
</evidence>
<feature type="region of interest" description="Disordered" evidence="1">
    <location>
        <begin position="1"/>
        <end position="34"/>
    </location>
</feature>
<name>A6HAH6_RAT</name>
<sequence length="47" mass="5416">MTWLHGKDPDRHRLLESTQGPMHARSLRTSPESGNSIWNAELKVDFL</sequence>
<reference evidence="3" key="1">
    <citation type="submission" date="2005-09" db="EMBL/GenBank/DDBJ databases">
        <authorList>
            <person name="Mural R.J."/>
            <person name="Li P.W."/>
            <person name="Adams M.D."/>
            <person name="Amanatides P.G."/>
            <person name="Baden-Tillson H."/>
            <person name="Barnstead M."/>
            <person name="Chin S.H."/>
            <person name="Dew I."/>
            <person name="Evans C.A."/>
            <person name="Ferriera S."/>
            <person name="Flanigan M."/>
            <person name="Fosler C."/>
            <person name="Glodek A."/>
            <person name="Gu Z."/>
            <person name="Holt R.A."/>
            <person name="Jennings D."/>
            <person name="Kraft C.L."/>
            <person name="Lu F."/>
            <person name="Nguyen T."/>
            <person name="Nusskern D.R."/>
            <person name="Pfannkoch C.M."/>
            <person name="Sitter C."/>
            <person name="Sutton G.G."/>
            <person name="Venter J.C."/>
            <person name="Wang Z."/>
            <person name="Woodage T."/>
            <person name="Zheng X.H."/>
            <person name="Zhong F."/>
        </authorList>
    </citation>
    <scope>NUCLEOTIDE SEQUENCE [LARGE SCALE GENOMIC DNA]</scope>
    <source>
        <strain>BN</strain>
        <strain evidence="3">Sprague-Dawley</strain>
    </source>
</reference>